<sequence length="325" mass="37642">MFFVNFNYTESAVAKRSEEIKKELSEKIIIEGGQCLLLVDPSLGNMRKEDGLWNGLIGKNLYKVNFDHPELSGALELWLIPINLNYKEDIAFFNLSIDIAMNEVDPDALEAGKGRAICAWLSTPNDIEYIAEHISSTAIQRVAGKGEFLLRFFDAAIIDVVLNVLDEWQQSRLLGSVQRWYYIDGDGRLSSKAGGYTGFRQMNYSLSLSSHSWEKIQHTSNINRVMRRYRNTYRQNQRIIENQSHQILLLAFHSVPVDVLFNENDFILFGMHALTKHPYFYRHSMIKSIFNNLRRDASMSYCLLTDEIDTKTWEVIINDCRDEKY</sequence>
<evidence type="ECO:0000313" key="3">
    <source>
        <dbReference type="Proteomes" id="UP000234240"/>
    </source>
</evidence>
<dbReference type="AlphaFoldDB" id="A0A2N5EE58"/>
<dbReference type="RefSeq" id="WP_146000954.1">
    <property type="nucleotide sequence ID" value="NZ_PJZF01000003.1"/>
</dbReference>
<comment type="caution">
    <text evidence="2">The sequence shown here is derived from an EMBL/GenBank/DDBJ whole genome shotgun (WGS) entry which is preliminary data.</text>
</comment>
<proteinExistence type="predicted"/>
<dbReference type="EMBL" id="PJZF01000003">
    <property type="protein sequence ID" value="PLR40815.1"/>
    <property type="molecule type" value="Genomic_DNA"/>
</dbReference>
<evidence type="ECO:0000259" key="1">
    <source>
        <dbReference type="Pfam" id="PF13503"/>
    </source>
</evidence>
<evidence type="ECO:0000313" key="2">
    <source>
        <dbReference type="EMBL" id="PLR40815.1"/>
    </source>
</evidence>
<accession>A0A2N5EE58</accession>
<protein>
    <recommendedName>
        <fullName evidence="1">DUF4123 domain-containing protein</fullName>
    </recommendedName>
</protein>
<feature type="domain" description="DUF4123" evidence="1">
    <location>
        <begin position="110"/>
        <end position="171"/>
    </location>
</feature>
<dbReference type="OrthoDB" id="5999836at2"/>
<keyword evidence="3" id="KW-1185">Reference proteome</keyword>
<dbReference type="InterPro" id="IPR025391">
    <property type="entry name" value="DUF4123"/>
</dbReference>
<gene>
    <name evidence="2" type="ORF">CYR55_05930</name>
</gene>
<dbReference type="Pfam" id="PF13503">
    <property type="entry name" value="DUF4123"/>
    <property type="match status" value="1"/>
</dbReference>
<reference evidence="2 3" key="1">
    <citation type="submission" date="2017-12" db="EMBL/GenBank/DDBJ databases">
        <title>Characterization of six clinical isolates of Enterochimera gen. nov., a novel genus of the Yersiniaciae family and the three species Enterochimera arupensis sp. nov., Enterochimera coloradensis sp. nov, and Enterochimera californica sp. nov.</title>
        <authorList>
            <person name="Rossi A."/>
            <person name="Fisher M."/>
        </authorList>
    </citation>
    <scope>NUCLEOTIDE SEQUENCE [LARGE SCALE GENOMIC DNA]</scope>
    <source>
        <strain evidence="3">2015-Iso6</strain>
    </source>
</reference>
<dbReference type="Proteomes" id="UP000234240">
    <property type="component" value="Unassembled WGS sequence"/>
</dbReference>
<name>A0A2N5EE58_9GAMM</name>
<organism evidence="2 3">
    <name type="scientific">Chimaeribacter californicus</name>
    <dbReference type="NCBI Taxonomy" id="2060067"/>
    <lineage>
        <taxon>Bacteria</taxon>
        <taxon>Pseudomonadati</taxon>
        <taxon>Pseudomonadota</taxon>
        <taxon>Gammaproteobacteria</taxon>
        <taxon>Enterobacterales</taxon>
        <taxon>Yersiniaceae</taxon>
        <taxon>Chimaeribacter</taxon>
    </lineage>
</organism>